<name>A0A9E2KFH4_9BACE</name>
<reference evidence="1" key="2">
    <citation type="submission" date="2021-04" db="EMBL/GenBank/DDBJ databases">
        <authorList>
            <person name="Gilroy R."/>
        </authorList>
    </citation>
    <scope>NUCLEOTIDE SEQUENCE</scope>
    <source>
        <strain evidence="1">B3-3758</strain>
    </source>
</reference>
<dbReference type="AlphaFoldDB" id="A0A9E2KFH4"/>
<evidence type="ECO:0000313" key="2">
    <source>
        <dbReference type="Proteomes" id="UP000824236"/>
    </source>
</evidence>
<accession>A0A9E2KFH4</accession>
<sequence>MYRLNQPKPDIRFNRNGRIDIIDQVVQRMNLGHQNRVSFYVDQEHNLFIRPDTDGLRPTISRGNKSLRFYSKQVTDAVLSLPDLPQGLEKAAFRIGTSDDGINYPVITRRLL</sequence>
<comment type="caution">
    <text evidence="1">The sequence shown here is derived from an EMBL/GenBank/DDBJ whole genome shotgun (WGS) entry which is preliminary data.</text>
</comment>
<protein>
    <submittedName>
        <fullName evidence="1">Uncharacterized protein</fullName>
    </submittedName>
</protein>
<proteinExistence type="predicted"/>
<evidence type="ECO:0000313" key="1">
    <source>
        <dbReference type="EMBL" id="MBU3813537.1"/>
    </source>
</evidence>
<dbReference type="Proteomes" id="UP000824236">
    <property type="component" value="Unassembled WGS sequence"/>
</dbReference>
<gene>
    <name evidence="1" type="ORF">H9791_03390</name>
</gene>
<reference evidence="1" key="1">
    <citation type="journal article" date="2021" name="PeerJ">
        <title>Extensive microbial diversity within the chicken gut microbiome revealed by metagenomics and culture.</title>
        <authorList>
            <person name="Gilroy R."/>
            <person name="Ravi A."/>
            <person name="Getino M."/>
            <person name="Pursley I."/>
            <person name="Horton D.L."/>
            <person name="Alikhan N.F."/>
            <person name="Baker D."/>
            <person name="Gharbi K."/>
            <person name="Hall N."/>
            <person name="Watson M."/>
            <person name="Adriaenssens E.M."/>
            <person name="Foster-Nyarko E."/>
            <person name="Jarju S."/>
            <person name="Secka A."/>
            <person name="Antonio M."/>
            <person name="Oren A."/>
            <person name="Chaudhuri R.R."/>
            <person name="La Ragione R."/>
            <person name="Hildebrand F."/>
            <person name="Pallen M.J."/>
        </authorList>
    </citation>
    <scope>NUCLEOTIDE SEQUENCE</scope>
    <source>
        <strain evidence="1">B3-3758</strain>
    </source>
</reference>
<organism evidence="1 2">
    <name type="scientific">Candidatus Bacteroides intestinipullorum</name>
    <dbReference type="NCBI Taxonomy" id="2838471"/>
    <lineage>
        <taxon>Bacteria</taxon>
        <taxon>Pseudomonadati</taxon>
        <taxon>Bacteroidota</taxon>
        <taxon>Bacteroidia</taxon>
        <taxon>Bacteroidales</taxon>
        <taxon>Bacteroidaceae</taxon>
        <taxon>Bacteroides</taxon>
    </lineage>
</organism>
<dbReference type="EMBL" id="JAHLFO010000040">
    <property type="protein sequence ID" value="MBU3813537.1"/>
    <property type="molecule type" value="Genomic_DNA"/>
</dbReference>